<proteinExistence type="predicted"/>
<dbReference type="Proteomes" id="UP000316184">
    <property type="component" value="Unassembled WGS sequence"/>
</dbReference>
<evidence type="ECO:0000313" key="4">
    <source>
        <dbReference type="EMBL" id="TWF93429.1"/>
    </source>
</evidence>
<gene>
    <name evidence="4" type="ORF">FHU35_15273</name>
</gene>
<reference evidence="4 5" key="1">
    <citation type="submission" date="2019-06" db="EMBL/GenBank/DDBJ databases">
        <title>Sequencing the genomes of 1000 actinobacteria strains.</title>
        <authorList>
            <person name="Klenk H.-P."/>
        </authorList>
    </citation>
    <scope>NUCLEOTIDE SEQUENCE [LARGE SCALE GENOMIC DNA]</scope>
    <source>
        <strain evidence="4 5">DSM 46699</strain>
    </source>
</reference>
<dbReference type="EMBL" id="VIWX01000005">
    <property type="protein sequence ID" value="TWF93429.1"/>
    <property type="molecule type" value="Genomic_DNA"/>
</dbReference>
<feature type="domain" description="VanZ-like" evidence="3">
    <location>
        <begin position="88"/>
        <end position="170"/>
    </location>
</feature>
<name>A0A561U233_9PSEU</name>
<accession>A0A561U233</accession>
<feature type="region of interest" description="Disordered" evidence="1">
    <location>
        <begin position="210"/>
        <end position="229"/>
    </location>
</feature>
<dbReference type="Pfam" id="PF04892">
    <property type="entry name" value="VanZ"/>
    <property type="match status" value="1"/>
</dbReference>
<keyword evidence="2" id="KW-0812">Transmembrane</keyword>
<feature type="region of interest" description="Disordered" evidence="1">
    <location>
        <begin position="241"/>
        <end position="263"/>
    </location>
</feature>
<sequence length="263" mass="28563">MQQILVAFDGFVPVVTTLLLIAGAVGCGSALFRGYSTEPFVMREPMIDGALAYSVLVVGYLVFTPQVPTLEPFRPDIGNDVTEALTAAPGDSQPWLQLVGNLVLLLPLSVLVPQRLLWFDNVVKIALGGLLCSATIETIQFIAISGRVCSADDVVCNSIGATLGGMLVRLPFWISPTSRPQHRTTGESDPTVWLLIARIEHERQCYKAAAQSRQNLPRRRPSLPQQPVLTKRPALAGQEVFRQPPGLVGGPQRRALAGQQHIR</sequence>
<evidence type="ECO:0000256" key="1">
    <source>
        <dbReference type="SAM" id="MobiDB-lite"/>
    </source>
</evidence>
<organism evidence="4 5">
    <name type="scientific">Saccharopolyspora dendranthemae</name>
    <dbReference type="NCBI Taxonomy" id="1181886"/>
    <lineage>
        <taxon>Bacteria</taxon>
        <taxon>Bacillati</taxon>
        <taxon>Actinomycetota</taxon>
        <taxon>Actinomycetes</taxon>
        <taxon>Pseudonocardiales</taxon>
        <taxon>Pseudonocardiaceae</taxon>
        <taxon>Saccharopolyspora</taxon>
    </lineage>
</organism>
<evidence type="ECO:0000313" key="5">
    <source>
        <dbReference type="Proteomes" id="UP000316184"/>
    </source>
</evidence>
<evidence type="ECO:0000256" key="2">
    <source>
        <dbReference type="SAM" id="Phobius"/>
    </source>
</evidence>
<protein>
    <submittedName>
        <fullName evidence="4">VanZ like protein</fullName>
    </submittedName>
</protein>
<dbReference type="InterPro" id="IPR006976">
    <property type="entry name" value="VanZ-like"/>
</dbReference>
<keyword evidence="2" id="KW-1133">Transmembrane helix</keyword>
<feature type="transmembrane region" description="Helical" evidence="2">
    <location>
        <begin position="46"/>
        <end position="63"/>
    </location>
</feature>
<evidence type="ECO:0000259" key="3">
    <source>
        <dbReference type="Pfam" id="PF04892"/>
    </source>
</evidence>
<dbReference type="AlphaFoldDB" id="A0A561U233"/>
<dbReference type="RefSeq" id="WP_145743205.1">
    <property type="nucleotide sequence ID" value="NZ_VIWX01000005.1"/>
</dbReference>
<comment type="caution">
    <text evidence="4">The sequence shown here is derived from an EMBL/GenBank/DDBJ whole genome shotgun (WGS) entry which is preliminary data.</text>
</comment>
<keyword evidence="2" id="KW-0472">Membrane</keyword>
<keyword evidence="5" id="KW-1185">Reference proteome</keyword>
<feature type="transmembrane region" description="Helical" evidence="2">
    <location>
        <begin position="12"/>
        <end position="34"/>
    </location>
</feature>
<dbReference type="OrthoDB" id="3678526at2"/>